<dbReference type="Proteomes" id="UP001165168">
    <property type="component" value="Unassembled WGS sequence"/>
</dbReference>
<evidence type="ECO:0000313" key="4">
    <source>
        <dbReference type="Proteomes" id="UP000316659"/>
    </source>
</evidence>
<sequence>MAGGMWGANVEELRGLGQTLQQKADEIRTTMQNLNSQIQSVPWEGPDAQQFKGSDWPAAQTQLNNVAQTLTDAGQKATQNAQQQEQASNS</sequence>
<reference evidence="3 5" key="2">
    <citation type="submission" date="2019-07" db="EMBL/GenBank/DDBJ databases">
        <title>Complete Genome Sequence and Methylome Analysis of Arthrobacter luteus NEB113.</title>
        <authorList>
            <person name="Fomenkov A."/>
            <person name="Anton B.P."/>
            <person name="Vincze T."/>
            <person name="Roberts R.J."/>
        </authorList>
    </citation>
    <scope>NUCLEOTIDE SEQUENCE [LARGE SCALE GENOMIC DNA]</scope>
    <source>
        <strain evidence="3 5">NEB113</strain>
    </source>
</reference>
<dbReference type="GeneID" id="95684954"/>
<dbReference type="RefSeq" id="WP_021482523.1">
    <property type="nucleotide sequence ID" value="NZ_BJNZ01000004.1"/>
</dbReference>
<dbReference type="eggNOG" id="ENOG5033B2J">
    <property type="taxonomic scope" value="Bacteria"/>
</dbReference>
<evidence type="ECO:0000313" key="2">
    <source>
        <dbReference type="EMBL" id="GLY56258.1"/>
    </source>
</evidence>
<dbReference type="InterPro" id="IPR036689">
    <property type="entry name" value="ESAT-6-like_sf"/>
</dbReference>
<evidence type="ECO:0000313" key="1">
    <source>
        <dbReference type="EMBL" id="GED08824.1"/>
    </source>
</evidence>
<evidence type="ECO:0008006" key="6">
    <source>
        <dbReference type="Google" id="ProtNLM"/>
    </source>
</evidence>
<gene>
    <name evidence="1" type="ORF">CCE02nite_08230</name>
    <name evidence="2" type="ORF">Ccel01_08600</name>
    <name evidence="3" type="ORF">FOG94_07090</name>
</gene>
<reference evidence="1 4" key="1">
    <citation type="submission" date="2019-06" db="EMBL/GenBank/DDBJ databases">
        <title>Whole genome shotgun sequence of Cellulosimicrobium cellulans NBRC 15516.</title>
        <authorList>
            <person name="Hosoyama A."/>
            <person name="Uohara A."/>
            <person name="Ohji S."/>
            <person name="Ichikawa N."/>
        </authorList>
    </citation>
    <scope>NUCLEOTIDE SEQUENCE [LARGE SCALE GENOMIC DNA]</scope>
    <source>
        <strain evidence="1 4">NBRC 15516</strain>
    </source>
</reference>
<dbReference type="Proteomes" id="UP000316659">
    <property type="component" value="Unassembled WGS sequence"/>
</dbReference>
<reference evidence="2" key="3">
    <citation type="submission" date="2023-03" db="EMBL/GenBank/DDBJ databases">
        <title>Cellulosimicrobium cellulans NBRC 103059.</title>
        <authorList>
            <person name="Ichikawa N."/>
            <person name="Sato H."/>
            <person name="Tonouchi N."/>
        </authorList>
    </citation>
    <scope>NUCLEOTIDE SEQUENCE</scope>
    <source>
        <strain evidence="2">NBRC 103059</strain>
    </source>
</reference>
<dbReference type="EMBL" id="BSTG01000001">
    <property type="protein sequence ID" value="GLY56258.1"/>
    <property type="molecule type" value="Genomic_DNA"/>
</dbReference>
<dbReference type="AlphaFoldDB" id="A0A1G7P6H0"/>
<dbReference type="EMBL" id="BJNZ01000004">
    <property type="protein sequence ID" value="GED08824.1"/>
    <property type="molecule type" value="Genomic_DNA"/>
</dbReference>
<evidence type="ECO:0000313" key="3">
    <source>
        <dbReference type="EMBL" id="QDP74948.1"/>
    </source>
</evidence>
<name>A0A1G7P6H0_CELCE</name>
<dbReference type="EMBL" id="CP041694">
    <property type="protein sequence ID" value="QDP74948.1"/>
    <property type="molecule type" value="Genomic_DNA"/>
</dbReference>
<protein>
    <recommendedName>
        <fullName evidence="6">WXG100 family type VII secretion target</fullName>
    </recommendedName>
</protein>
<dbReference type="SUPFAM" id="SSF140453">
    <property type="entry name" value="EsxAB dimer-like"/>
    <property type="match status" value="1"/>
</dbReference>
<evidence type="ECO:0000313" key="5">
    <source>
        <dbReference type="Proteomes" id="UP000319068"/>
    </source>
</evidence>
<accession>A0A1G7P6H0</accession>
<proteinExistence type="predicted"/>
<dbReference type="Proteomes" id="UP000319068">
    <property type="component" value="Chromosome"/>
</dbReference>
<dbReference type="OrthoDB" id="5244663at2"/>
<keyword evidence="5" id="KW-1185">Reference proteome</keyword>
<organism evidence="1 4">
    <name type="scientific">Cellulosimicrobium cellulans</name>
    <name type="common">Arthrobacter luteus</name>
    <dbReference type="NCBI Taxonomy" id="1710"/>
    <lineage>
        <taxon>Bacteria</taxon>
        <taxon>Bacillati</taxon>
        <taxon>Actinomycetota</taxon>
        <taxon>Actinomycetes</taxon>
        <taxon>Micrococcales</taxon>
        <taxon>Promicromonosporaceae</taxon>
        <taxon>Cellulosimicrobium</taxon>
    </lineage>
</organism>
<dbReference type="Gene3D" id="1.10.287.1060">
    <property type="entry name" value="ESAT-6-like"/>
    <property type="match status" value="1"/>
</dbReference>